<dbReference type="PANTHER" id="PTHR15032">
    <property type="entry name" value="N-ACYL-PHOSPHATIDYLETHANOLAMINE-HYDROLYZING PHOSPHOLIPASE D"/>
    <property type="match status" value="1"/>
</dbReference>
<dbReference type="PIRSF" id="PIRSF038896">
    <property type="entry name" value="NAPE-PLD"/>
    <property type="match status" value="1"/>
</dbReference>
<reference evidence="2" key="1">
    <citation type="submission" date="2020-10" db="EMBL/GenBank/DDBJ databases">
        <authorList>
            <person name="Gilroy R."/>
        </authorList>
    </citation>
    <scope>NUCLEOTIDE SEQUENCE</scope>
    <source>
        <strain evidence="2">21143</strain>
    </source>
</reference>
<dbReference type="InterPro" id="IPR001279">
    <property type="entry name" value="Metallo-B-lactamas"/>
</dbReference>
<accession>A0A9D1GFR7</accession>
<feature type="domain" description="Metallo-beta-lactamase" evidence="1">
    <location>
        <begin position="115"/>
        <end position="308"/>
    </location>
</feature>
<gene>
    <name evidence="2" type="ORF">IAD06_05295</name>
</gene>
<dbReference type="InterPro" id="IPR036866">
    <property type="entry name" value="RibonucZ/Hydroxyglut_hydro"/>
</dbReference>
<dbReference type="Gene3D" id="3.60.15.10">
    <property type="entry name" value="Ribonuclease Z/Hydroxyacylglutathione hydrolase-like"/>
    <property type="match status" value="1"/>
</dbReference>
<dbReference type="GO" id="GO:0070290">
    <property type="term" value="F:N-acylphosphatidylethanolamine-specific phospholipase D activity"/>
    <property type="evidence" value="ECO:0007669"/>
    <property type="project" value="InterPro"/>
</dbReference>
<evidence type="ECO:0000259" key="1">
    <source>
        <dbReference type="Pfam" id="PF12706"/>
    </source>
</evidence>
<dbReference type="AlphaFoldDB" id="A0A9D1GFR7"/>
<organism evidence="2 3">
    <name type="scientific">Candidatus Caccoplasma intestinavium</name>
    <dbReference type="NCBI Taxonomy" id="2840716"/>
    <lineage>
        <taxon>Bacteria</taxon>
        <taxon>Pseudomonadati</taxon>
        <taxon>Bacteroidota</taxon>
        <taxon>Bacteroidia</taxon>
        <taxon>Bacteroidales</taxon>
        <taxon>Bacteroidaceae</taxon>
        <taxon>Bacteroidaceae incertae sedis</taxon>
        <taxon>Candidatus Caccoplasma</taxon>
    </lineage>
</organism>
<reference evidence="2" key="2">
    <citation type="journal article" date="2021" name="PeerJ">
        <title>Extensive microbial diversity within the chicken gut microbiome revealed by metagenomics and culture.</title>
        <authorList>
            <person name="Gilroy R."/>
            <person name="Ravi A."/>
            <person name="Getino M."/>
            <person name="Pursley I."/>
            <person name="Horton D.L."/>
            <person name="Alikhan N.F."/>
            <person name="Baker D."/>
            <person name="Gharbi K."/>
            <person name="Hall N."/>
            <person name="Watson M."/>
            <person name="Adriaenssens E.M."/>
            <person name="Foster-Nyarko E."/>
            <person name="Jarju S."/>
            <person name="Secka A."/>
            <person name="Antonio M."/>
            <person name="Oren A."/>
            <person name="Chaudhuri R.R."/>
            <person name="La Ragione R."/>
            <person name="Hildebrand F."/>
            <person name="Pallen M.J."/>
        </authorList>
    </citation>
    <scope>NUCLEOTIDE SEQUENCE</scope>
    <source>
        <strain evidence="2">21143</strain>
    </source>
</reference>
<comment type="caution">
    <text evidence="2">The sequence shown here is derived from an EMBL/GenBank/DDBJ whole genome shotgun (WGS) entry which is preliminary data.</text>
</comment>
<sequence length="362" mass="42626">MLIILMLIILGSTFFILLRHPSFGRLPQGDRLNRIKLSPYYKNGRFRNLHTTPTMTSSKSPLRNFWNFFFGKNRDRKPSYTLPVVKTNLHALDINDDIIVWLGHSSLFIQSGGKRILVDPVLTNRFPMSLMFKPFKGTDVYMPEDIPDINYLIITHDHWDHLDYYTVKELKNHIGKVFCGLGVGEHLEYWGFSPEQIYEMDWNENRRIDNRLTIYCLPTRHFSGRWLSRNKALWASFLIEGRYKIYLSGDGGYDSHFTEIGNRFPDIDWAIMENGQYNADWKYIHMMPDELPNAIKKIAPRNVLTIHHSKFALSRHAWYEPLNNIEKASRNQTYRLFTPLIGEVVPLNGATKTTDCWWEKYE</sequence>
<dbReference type="Pfam" id="PF12706">
    <property type="entry name" value="Lactamase_B_2"/>
    <property type="match status" value="1"/>
</dbReference>
<dbReference type="GO" id="GO:0008270">
    <property type="term" value="F:zinc ion binding"/>
    <property type="evidence" value="ECO:0007669"/>
    <property type="project" value="InterPro"/>
</dbReference>
<proteinExistence type="predicted"/>
<protein>
    <submittedName>
        <fullName evidence="2">MBL fold metallo-hydrolase</fullName>
    </submittedName>
</protein>
<name>A0A9D1GFR7_9BACT</name>
<evidence type="ECO:0000313" key="3">
    <source>
        <dbReference type="Proteomes" id="UP000886722"/>
    </source>
</evidence>
<dbReference type="GO" id="GO:0005737">
    <property type="term" value="C:cytoplasm"/>
    <property type="evidence" value="ECO:0007669"/>
    <property type="project" value="TreeGrafter"/>
</dbReference>
<dbReference type="InterPro" id="IPR024884">
    <property type="entry name" value="NAPE-PLD"/>
</dbReference>
<dbReference type="EMBL" id="DVKT01000039">
    <property type="protein sequence ID" value="HIT39434.1"/>
    <property type="molecule type" value="Genomic_DNA"/>
</dbReference>
<evidence type="ECO:0000313" key="2">
    <source>
        <dbReference type="EMBL" id="HIT39434.1"/>
    </source>
</evidence>
<dbReference type="SUPFAM" id="SSF56281">
    <property type="entry name" value="Metallo-hydrolase/oxidoreductase"/>
    <property type="match status" value="1"/>
</dbReference>
<dbReference type="Proteomes" id="UP000886722">
    <property type="component" value="Unassembled WGS sequence"/>
</dbReference>
<dbReference type="PANTHER" id="PTHR15032:SF4">
    <property type="entry name" value="N-ACYL-PHOSPHATIDYLETHANOLAMINE-HYDROLYZING PHOSPHOLIPASE D"/>
    <property type="match status" value="1"/>
</dbReference>